<reference evidence="6" key="1">
    <citation type="journal article" date="2019" name="Int. J. Syst. Evol. Microbiol.">
        <title>The Global Catalogue of Microorganisms (GCM) 10K type strain sequencing project: providing services to taxonomists for standard genome sequencing and annotation.</title>
        <authorList>
            <consortium name="The Broad Institute Genomics Platform"/>
            <consortium name="The Broad Institute Genome Sequencing Center for Infectious Disease"/>
            <person name="Wu L."/>
            <person name="Ma J."/>
        </authorList>
    </citation>
    <scope>NUCLEOTIDE SEQUENCE [LARGE SCALE GENOMIC DNA]</scope>
    <source>
        <strain evidence="6">JCM 17986</strain>
    </source>
</reference>
<dbReference type="Gene3D" id="1.10.10.10">
    <property type="entry name" value="Winged helix-like DNA-binding domain superfamily/Winged helix DNA-binding domain"/>
    <property type="match status" value="1"/>
</dbReference>
<dbReference type="InterPro" id="IPR050679">
    <property type="entry name" value="Bact_HTH_transcr_reg"/>
</dbReference>
<dbReference type="Proteomes" id="UP001500466">
    <property type="component" value="Unassembled WGS sequence"/>
</dbReference>
<dbReference type="CDD" id="cd07377">
    <property type="entry name" value="WHTH_GntR"/>
    <property type="match status" value="1"/>
</dbReference>
<dbReference type="SUPFAM" id="SSF46785">
    <property type="entry name" value="Winged helix' DNA-binding domain"/>
    <property type="match status" value="1"/>
</dbReference>
<dbReference type="InterPro" id="IPR036390">
    <property type="entry name" value="WH_DNA-bd_sf"/>
</dbReference>
<evidence type="ECO:0000313" key="6">
    <source>
        <dbReference type="Proteomes" id="UP001500466"/>
    </source>
</evidence>
<comment type="caution">
    <text evidence="5">The sequence shown here is derived from an EMBL/GenBank/DDBJ whole genome shotgun (WGS) entry which is preliminary data.</text>
</comment>
<dbReference type="InterPro" id="IPR000524">
    <property type="entry name" value="Tscrpt_reg_HTH_GntR"/>
</dbReference>
<evidence type="ECO:0000256" key="1">
    <source>
        <dbReference type="ARBA" id="ARBA00023015"/>
    </source>
</evidence>
<dbReference type="SMART" id="SM00345">
    <property type="entry name" value="HTH_GNTR"/>
    <property type="match status" value="1"/>
</dbReference>
<protein>
    <submittedName>
        <fullName evidence="5">GntR family transcriptional regulator</fullName>
    </submittedName>
</protein>
<dbReference type="SUPFAM" id="SSF64288">
    <property type="entry name" value="Chorismate lyase-like"/>
    <property type="match status" value="1"/>
</dbReference>
<keyword evidence="1" id="KW-0805">Transcription regulation</keyword>
<accession>A0ABP9HZN0</accession>
<dbReference type="Pfam" id="PF00392">
    <property type="entry name" value="GntR"/>
    <property type="match status" value="1"/>
</dbReference>
<keyword evidence="6" id="KW-1185">Reference proteome</keyword>
<dbReference type="EMBL" id="BAABHS010000026">
    <property type="protein sequence ID" value="GAA4983461.1"/>
    <property type="molecule type" value="Genomic_DNA"/>
</dbReference>
<dbReference type="Pfam" id="PF07702">
    <property type="entry name" value="UTRA"/>
    <property type="match status" value="1"/>
</dbReference>
<dbReference type="InterPro" id="IPR036388">
    <property type="entry name" value="WH-like_DNA-bd_sf"/>
</dbReference>
<evidence type="ECO:0000256" key="3">
    <source>
        <dbReference type="ARBA" id="ARBA00023163"/>
    </source>
</evidence>
<evidence type="ECO:0000313" key="5">
    <source>
        <dbReference type="EMBL" id="GAA4983461.1"/>
    </source>
</evidence>
<dbReference type="PROSITE" id="PS50949">
    <property type="entry name" value="HTH_GNTR"/>
    <property type="match status" value="1"/>
</dbReference>
<gene>
    <name evidence="5" type="ORF">GCM10023205_61650</name>
</gene>
<dbReference type="SMART" id="SM00866">
    <property type="entry name" value="UTRA"/>
    <property type="match status" value="1"/>
</dbReference>
<keyword evidence="2" id="KW-0238">DNA-binding</keyword>
<evidence type="ECO:0000256" key="2">
    <source>
        <dbReference type="ARBA" id="ARBA00023125"/>
    </source>
</evidence>
<name>A0ABP9HZN0_9ACTN</name>
<dbReference type="Gene3D" id="3.40.1410.10">
    <property type="entry name" value="Chorismate lyase-like"/>
    <property type="match status" value="1"/>
</dbReference>
<proteinExistence type="predicted"/>
<sequence>MARMGIDPTDPRPPSRQIADELREQIVSGDLEPGQPLPSESSLVATYGTSPTTARQAVRLLKEEGLVVSERGRGVFVKKQPPTIHMGSHRFSRKTRAEGKAAFEAEIEAQGRRWGQEILELADVPAPKWVAEWFGIEPGTEVFVRRRRNWVDDEPTQIADSYYQLPTVQDTAIRTEDTGPGGSYARLEEKGHRLERFREEIAIRMPSPDETKALRLSPGIPVAELRRIAFTAEGPVEVLTSVVAGDRHVFCYEFPAPE</sequence>
<dbReference type="PANTHER" id="PTHR44846:SF17">
    <property type="entry name" value="GNTR-FAMILY TRANSCRIPTIONAL REGULATOR"/>
    <property type="match status" value="1"/>
</dbReference>
<dbReference type="PANTHER" id="PTHR44846">
    <property type="entry name" value="MANNOSYL-D-GLYCERATE TRANSPORT/METABOLISM SYSTEM REPRESSOR MNGR-RELATED"/>
    <property type="match status" value="1"/>
</dbReference>
<evidence type="ECO:0000259" key="4">
    <source>
        <dbReference type="PROSITE" id="PS50949"/>
    </source>
</evidence>
<organism evidence="5 6">
    <name type="scientific">Yinghuangia aomiensis</name>
    <dbReference type="NCBI Taxonomy" id="676205"/>
    <lineage>
        <taxon>Bacteria</taxon>
        <taxon>Bacillati</taxon>
        <taxon>Actinomycetota</taxon>
        <taxon>Actinomycetes</taxon>
        <taxon>Kitasatosporales</taxon>
        <taxon>Streptomycetaceae</taxon>
        <taxon>Yinghuangia</taxon>
    </lineage>
</organism>
<keyword evidence="3" id="KW-0804">Transcription</keyword>
<dbReference type="InterPro" id="IPR011663">
    <property type="entry name" value="UTRA"/>
</dbReference>
<feature type="domain" description="HTH gntR-type" evidence="4">
    <location>
        <begin position="12"/>
        <end position="80"/>
    </location>
</feature>
<dbReference type="InterPro" id="IPR028978">
    <property type="entry name" value="Chorismate_lyase_/UTRA_dom_sf"/>
</dbReference>